<dbReference type="Pfam" id="PF07715">
    <property type="entry name" value="Plug"/>
    <property type="match status" value="1"/>
</dbReference>
<gene>
    <name evidence="13" type="ORF">OA86_03675</name>
</gene>
<dbReference type="Pfam" id="PF00593">
    <property type="entry name" value="TonB_dep_Rec_b-barrel"/>
    <property type="match status" value="1"/>
</dbReference>
<comment type="subcellular location">
    <subcellularLocation>
        <location evidence="1 8">Cell outer membrane</location>
        <topology evidence="1 8">Multi-pass membrane protein</topology>
    </subcellularLocation>
</comment>
<evidence type="ECO:0000259" key="12">
    <source>
        <dbReference type="Pfam" id="PF07715"/>
    </source>
</evidence>
<protein>
    <submittedName>
        <fullName evidence="13">TonB-dependent receptor</fullName>
    </submittedName>
</protein>
<evidence type="ECO:0000256" key="1">
    <source>
        <dbReference type="ARBA" id="ARBA00004571"/>
    </source>
</evidence>
<keyword evidence="3 8" id="KW-1134">Transmembrane beta strand</keyword>
<dbReference type="GO" id="GO:0030246">
    <property type="term" value="F:carbohydrate binding"/>
    <property type="evidence" value="ECO:0007669"/>
    <property type="project" value="InterPro"/>
</dbReference>
<name>A0A0C1D768_9FLAO</name>
<organism evidence="13 14">
    <name type="scientific">Kaistella jeonii</name>
    <dbReference type="NCBI Taxonomy" id="266749"/>
    <lineage>
        <taxon>Bacteria</taxon>
        <taxon>Pseudomonadati</taxon>
        <taxon>Bacteroidota</taxon>
        <taxon>Flavobacteriia</taxon>
        <taxon>Flavobacteriales</taxon>
        <taxon>Weeksellaceae</taxon>
        <taxon>Chryseobacterium group</taxon>
        <taxon>Kaistella</taxon>
    </lineage>
</organism>
<evidence type="ECO:0000259" key="11">
    <source>
        <dbReference type="Pfam" id="PF00593"/>
    </source>
</evidence>
<evidence type="ECO:0000313" key="14">
    <source>
        <dbReference type="Proteomes" id="UP000031473"/>
    </source>
</evidence>
<dbReference type="InterPro" id="IPR012910">
    <property type="entry name" value="Plug_dom"/>
</dbReference>
<keyword evidence="14" id="KW-1185">Reference proteome</keyword>
<evidence type="ECO:0000256" key="10">
    <source>
        <dbReference type="SAM" id="SignalP"/>
    </source>
</evidence>
<dbReference type="PANTHER" id="PTHR30069">
    <property type="entry name" value="TONB-DEPENDENT OUTER MEMBRANE RECEPTOR"/>
    <property type="match status" value="1"/>
</dbReference>
<dbReference type="InterPro" id="IPR037066">
    <property type="entry name" value="Plug_dom_sf"/>
</dbReference>
<feature type="chain" id="PRO_5030004902" evidence="10">
    <location>
        <begin position="20"/>
        <end position="769"/>
    </location>
</feature>
<dbReference type="SUPFAM" id="SSF56935">
    <property type="entry name" value="Porins"/>
    <property type="match status" value="1"/>
</dbReference>
<evidence type="ECO:0000256" key="3">
    <source>
        <dbReference type="ARBA" id="ARBA00022452"/>
    </source>
</evidence>
<evidence type="ECO:0000256" key="7">
    <source>
        <dbReference type="ARBA" id="ARBA00023237"/>
    </source>
</evidence>
<proteinExistence type="inferred from homology"/>
<dbReference type="Gene3D" id="2.170.130.10">
    <property type="entry name" value="TonB-dependent receptor, plug domain"/>
    <property type="match status" value="1"/>
</dbReference>
<evidence type="ECO:0000256" key="8">
    <source>
        <dbReference type="PROSITE-ProRule" id="PRU01360"/>
    </source>
</evidence>
<keyword evidence="10" id="KW-0732">Signal</keyword>
<evidence type="ECO:0000256" key="4">
    <source>
        <dbReference type="ARBA" id="ARBA00022692"/>
    </source>
</evidence>
<feature type="signal peptide" evidence="10">
    <location>
        <begin position="1"/>
        <end position="19"/>
    </location>
</feature>
<dbReference type="GO" id="GO:0009279">
    <property type="term" value="C:cell outer membrane"/>
    <property type="evidence" value="ECO:0007669"/>
    <property type="project" value="UniProtKB-SubCell"/>
</dbReference>
<keyword evidence="5 9" id="KW-0798">TonB box</keyword>
<comment type="similarity">
    <text evidence="8 9">Belongs to the TonB-dependent receptor family.</text>
</comment>
<evidence type="ECO:0000256" key="6">
    <source>
        <dbReference type="ARBA" id="ARBA00023136"/>
    </source>
</evidence>
<dbReference type="SUPFAM" id="SSF49452">
    <property type="entry name" value="Starch-binding domain-like"/>
    <property type="match status" value="1"/>
</dbReference>
<dbReference type="PROSITE" id="PS52016">
    <property type="entry name" value="TONB_DEPENDENT_REC_3"/>
    <property type="match status" value="1"/>
</dbReference>
<dbReference type="RefSeq" id="WP_039349037.1">
    <property type="nucleotide sequence ID" value="NZ_FOLA01000003.1"/>
</dbReference>
<keyword evidence="6 8" id="KW-0472">Membrane</keyword>
<sequence length="769" mass="85450">MKQISTLILVLLCTLQLSAQTGSLAGAVSSKQKTISDISVSILKTSYSKVTDSVGNYEMDNLPIGNYQAVISSDGYKKNIKPFTIKENQTTTLDFDLISELHSIEQVVITGTRTPKRKTNSAVIVNLINSKTLDQVVATTLSEGLKYQPGLRVETDCQTCNYTQLRINGLQGGYSQILINSRPIFSPLMGLYGMEQIPTNMIDRIEVVRGGVSALYGSSAIGGTVNVITKIPDGNNYSFTNTLQSIKGKTTDNIITGNASFVNEDRNMGVSLFVNNRNRGQYDANGDNYSELPELKDNTFGANFFFKPAMNQKLELSLSSINEYRFGGEIVDKPAYLAKQSEERTHNILMGSADYTIGFNDNKNSLSFFYGGQKTDRKHYTGINPDDPDELAAFFANPPYGTSDVITHQGGVQFNNKFEKFIVGSSVLTAGAEYVYDKVFDEIPTYRYEIDQTTKNFGAYVQNDWDITPTLNFLTGFRLDKHNLVNHAIFSPRISLLYKGLANTQFRAGWGTGFRAPQAFDTDLHIAFAGGGVSRISLSPNLKEERSNSFTGSVNYDKATEHFIAGFTVEGFYTRLKDAFFQFPLGKDEFGDIFEKRNGDEAVVKGITIEARANFDYVVQLDGGFTFQKSQFKTPVSNVEGLEPRREFLRTPNNYGYATITYNPNKNWNISANGVFTGKMVLAHVAAEGTGQDVDEYFNAKSFTDLGFRAGHTFNFPKIKSGIEIFGGMKNIFDSYQKTFDTGKNRDSNFIYGPNMPRTLFLGIRIKSI</sequence>
<dbReference type="OrthoDB" id="9760333at2"/>
<keyword evidence="2 8" id="KW-0813">Transport</keyword>
<keyword evidence="7 8" id="KW-0998">Cell outer membrane</keyword>
<dbReference type="EMBL" id="JSYL01000002">
    <property type="protein sequence ID" value="KIA89735.1"/>
    <property type="molecule type" value="Genomic_DNA"/>
</dbReference>
<evidence type="ECO:0000256" key="2">
    <source>
        <dbReference type="ARBA" id="ARBA00022448"/>
    </source>
</evidence>
<dbReference type="InterPro" id="IPR000531">
    <property type="entry name" value="Beta-barrel_TonB"/>
</dbReference>
<dbReference type="GO" id="GO:0044718">
    <property type="term" value="P:siderophore transmembrane transport"/>
    <property type="evidence" value="ECO:0007669"/>
    <property type="project" value="TreeGrafter"/>
</dbReference>
<dbReference type="GO" id="GO:0015344">
    <property type="term" value="F:siderophore uptake transmembrane transporter activity"/>
    <property type="evidence" value="ECO:0007669"/>
    <property type="project" value="TreeGrafter"/>
</dbReference>
<evidence type="ECO:0000313" key="13">
    <source>
        <dbReference type="EMBL" id="KIA89735.1"/>
    </source>
</evidence>
<dbReference type="Proteomes" id="UP000031473">
    <property type="component" value="Unassembled WGS sequence"/>
</dbReference>
<dbReference type="AlphaFoldDB" id="A0A0C1D768"/>
<dbReference type="PANTHER" id="PTHR30069:SF57">
    <property type="entry name" value="TONB-DEPENDENT RECEPTOR"/>
    <property type="match status" value="1"/>
</dbReference>
<feature type="domain" description="TonB-dependent receptor-like beta-barrel" evidence="11">
    <location>
        <begin position="339"/>
        <end position="732"/>
    </location>
</feature>
<dbReference type="Gene3D" id="2.60.40.1120">
    <property type="entry name" value="Carboxypeptidase-like, regulatory domain"/>
    <property type="match status" value="1"/>
</dbReference>
<reference evidence="13 14" key="1">
    <citation type="submission" date="2014-10" db="EMBL/GenBank/DDBJ databases">
        <title>Kaistella jeonii genome.</title>
        <authorList>
            <person name="Clayton J.T."/>
            <person name="Newman J.D."/>
        </authorList>
    </citation>
    <scope>NUCLEOTIDE SEQUENCE [LARGE SCALE GENOMIC DNA]</scope>
    <source>
        <strain evidence="13 14">DSM 17048</strain>
    </source>
</reference>
<comment type="caution">
    <text evidence="13">The sequence shown here is derived from an EMBL/GenBank/DDBJ whole genome shotgun (WGS) entry which is preliminary data.</text>
</comment>
<dbReference type="InterPro" id="IPR039426">
    <property type="entry name" value="TonB-dep_rcpt-like"/>
</dbReference>
<dbReference type="InterPro" id="IPR036942">
    <property type="entry name" value="Beta-barrel_TonB_sf"/>
</dbReference>
<accession>A0A0C1D768</accession>
<evidence type="ECO:0000256" key="5">
    <source>
        <dbReference type="ARBA" id="ARBA00023077"/>
    </source>
</evidence>
<feature type="domain" description="TonB-dependent receptor plug" evidence="12">
    <location>
        <begin position="118"/>
        <end position="224"/>
    </location>
</feature>
<dbReference type="InterPro" id="IPR013784">
    <property type="entry name" value="Carb-bd-like_fold"/>
</dbReference>
<dbReference type="STRING" id="266749.SAMN05421876_103160"/>
<evidence type="ECO:0000256" key="9">
    <source>
        <dbReference type="RuleBase" id="RU003357"/>
    </source>
</evidence>
<dbReference type="Gene3D" id="2.40.170.20">
    <property type="entry name" value="TonB-dependent receptor, beta-barrel domain"/>
    <property type="match status" value="1"/>
</dbReference>
<keyword evidence="4 8" id="KW-0812">Transmembrane</keyword>
<dbReference type="Pfam" id="PF13715">
    <property type="entry name" value="CarbopepD_reg_2"/>
    <property type="match status" value="1"/>
</dbReference>
<keyword evidence="13" id="KW-0675">Receptor</keyword>